<evidence type="ECO:0000313" key="2">
    <source>
        <dbReference type="Proteomes" id="UP001152607"/>
    </source>
</evidence>
<organism evidence="1 2">
    <name type="scientific">Periconia digitata</name>
    <dbReference type="NCBI Taxonomy" id="1303443"/>
    <lineage>
        <taxon>Eukaryota</taxon>
        <taxon>Fungi</taxon>
        <taxon>Dikarya</taxon>
        <taxon>Ascomycota</taxon>
        <taxon>Pezizomycotina</taxon>
        <taxon>Dothideomycetes</taxon>
        <taxon>Pleosporomycetidae</taxon>
        <taxon>Pleosporales</taxon>
        <taxon>Massarineae</taxon>
        <taxon>Periconiaceae</taxon>
        <taxon>Periconia</taxon>
    </lineage>
</organism>
<keyword evidence="2" id="KW-1185">Reference proteome</keyword>
<protein>
    <submittedName>
        <fullName evidence="1">Uncharacterized protein</fullName>
    </submittedName>
</protein>
<dbReference type="Proteomes" id="UP001152607">
    <property type="component" value="Unassembled WGS sequence"/>
</dbReference>
<name>A0A9W4U0D0_9PLEO</name>
<dbReference type="AlphaFoldDB" id="A0A9W4U0D0"/>
<comment type="caution">
    <text evidence="1">The sequence shown here is derived from an EMBL/GenBank/DDBJ whole genome shotgun (WGS) entry which is preliminary data.</text>
</comment>
<proteinExistence type="predicted"/>
<accession>A0A9W4U0D0</accession>
<dbReference type="EMBL" id="CAOQHR010000001">
    <property type="protein sequence ID" value="CAI6245451.1"/>
    <property type="molecule type" value="Genomic_DNA"/>
</dbReference>
<evidence type="ECO:0000313" key="1">
    <source>
        <dbReference type="EMBL" id="CAI6245451.1"/>
    </source>
</evidence>
<reference evidence="1" key="1">
    <citation type="submission" date="2023-01" db="EMBL/GenBank/DDBJ databases">
        <authorList>
            <person name="Van Ghelder C."/>
            <person name="Rancurel C."/>
        </authorList>
    </citation>
    <scope>NUCLEOTIDE SEQUENCE</scope>
    <source>
        <strain evidence="1">CNCM I-4278</strain>
    </source>
</reference>
<sequence>MTTRKRVCCSFFFHAVGKPRSSRFASHPSLIFPLPEWQMGWIHSSGTPQTMSESNSHCTMISYITPLPKSAPMKYFPDPICFYLNMFSFDAAIYFLPRSMAHGSRTQH</sequence>
<gene>
    <name evidence="1" type="ORF">PDIGIT_LOCUS755</name>
</gene>